<evidence type="ECO:0000313" key="1">
    <source>
        <dbReference type="EMBL" id="PPQ77105.1"/>
    </source>
</evidence>
<protein>
    <submittedName>
        <fullName evidence="1">Uncharacterized protein</fullName>
    </submittedName>
</protein>
<dbReference type="EMBL" id="NHYE01005092">
    <property type="protein sequence ID" value="PPQ77105.1"/>
    <property type="molecule type" value="Genomic_DNA"/>
</dbReference>
<evidence type="ECO:0000313" key="2">
    <source>
        <dbReference type="Proteomes" id="UP000284706"/>
    </source>
</evidence>
<dbReference type="InParanoid" id="A0A409WF21"/>
<sequence length="102" mass="10979">MAYVESSSASGDNGWQHQLQAYGTWDLYKAIRAGWAVRGEGRSKWKPTISQTVGKDVIGPLPLALSHALTETGFNQPLASLGANVTTSDLPTYHSLSMSLMV</sequence>
<gene>
    <name evidence="1" type="ORF">CVT26_004523</name>
</gene>
<comment type="caution">
    <text evidence="1">The sequence shown here is derived from an EMBL/GenBank/DDBJ whole genome shotgun (WGS) entry which is preliminary data.</text>
</comment>
<keyword evidence="2" id="KW-1185">Reference proteome</keyword>
<organism evidence="1 2">
    <name type="scientific">Gymnopilus dilepis</name>
    <dbReference type="NCBI Taxonomy" id="231916"/>
    <lineage>
        <taxon>Eukaryota</taxon>
        <taxon>Fungi</taxon>
        <taxon>Dikarya</taxon>
        <taxon>Basidiomycota</taxon>
        <taxon>Agaricomycotina</taxon>
        <taxon>Agaricomycetes</taxon>
        <taxon>Agaricomycetidae</taxon>
        <taxon>Agaricales</taxon>
        <taxon>Agaricineae</taxon>
        <taxon>Hymenogastraceae</taxon>
        <taxon>Gymnopilus</taxon>
    </lineage>
</organism>
<name>A0A409WF21_9AGAR</name>
<accession>A0A409WF21</accession>
<dbReference type="Proteomes" id="UP000284706">
    <property type="component" value="Unassembled WGS sequence"/>
</dbReference>
<reference evidence="1 2" key="1">
    <citation type="journal article" date="2018" name="Evol. Lett.">
        <title>Horizontal gene cluster transfer increased hallucinogenic mushroom diversity.</title>
        <authorList>
            <person name="Reynolds H.T."/>
            <person name="Vijayakumar V."/>
            <person name="Gluck-Thaler E."/>
            <person name="Korotkin H.B."/>
            <person name="Matheny P.B."/>
            <person name="Slot J.C."/>
        </authorList>
    </citation>
    <scope>NUCLEOTIDE SEQUENCE [LARGE SCALE GENOMIC DNA]</scope>
    <source>
        <strain evidence="1 2">SRW20</strain>
    </source>
</reference>
<proteinExistence type="predicted"/>
<dbReference type="AlphaFoldDB" id="A0A409WF21"/>